<dbReference type="InterPro" id="IPR004358">
    <property type="entry name" value="Sig_transdc_His_kin-like_C"/>
</dbReference>
<feature type="domain" description="PAS" evidence="9">
    <location>
        <begin position="223"/>
        <end position="294"/>
    </location>
</feature>
<evidence type="ECO:0000256" key="7">
    <source>
        <dbReference type="SAM" id="Phobius"/>
    </source>
</evidence>
<dbReference type="SUPFAM" id="SSF55785">
    <property type="entry name" value="PYP-like sensor domain (PAS domain)"/>
    <property type="match status" value="1"/>
</dbReference>
<feature type="domain" description="Histidine kinase" evidence="8">
    <location>
        <begin position="360"/>
        <end position="574"/>
    </location>
</feature>
<dbReference type="InterPro" id="IPR001610">
    <property type="entry name" value="PAC"/>
</dbReference>
<dbReference type="Pfam" id="PF05227">
    <property type="entry name" value="CHASE3"/>
    <property type="match status" value="1"/>
</dbReference>
<evidence type="ECO:0000259" key="10">
    <source>
        <dbReference type="PROSITE" id="PS50113"/>
    </source>
</evidence>
<dbReference type="NCBIfam" id="TIGR00229">
    <property type="entry name" value="sensory_box"/>
    <property type="match status" value="1"/>
</dbReference>
<proteinExistence type="predicted"/>
<organism evidence="11 12">
    <name type="scientific">Imperialibacter roseus</name>
    <dbReference type="NCBI Taxonomy" id="1324217"/>
    <lineage>
        <taxon>Bacteria</taxon>
        <taxon>Pseudomonadati</taxon>
        <taxon>Bacteroidota</taxon>
        <taxon>Cytophagia</taxon>
        <taxon>Cytophagales</taxon>
        <taxon>Flammeovirgaceae</taxon>
        <taxon>Imperialibacter</taxon>
    </lineage>
</organism>
<evidence type="ECO:0000313" key="11">
    <source>
        <dbReference type="EMBL" id="WOK07514.1"/>
    </source>
</evidence>
<keyword evidence="7" id="KW-1133">Transmembrane helix</keyword>
<evidence type="ECO:0000256" key="6">
    <source>
        <dbReference type="ARBA" id="ARBA00023136"/>
    </source>
</evidence>
<dbReference type="EMBL" id="CP136051">
    <property type="protein sequence ID" value="WOK07514.1"/>
    <property type="molecule type" value="Genomic_DNA"/>
</dbReference>
<dbReference type="SMART" id="SM00387">
    <property type="entry name" value="HATPase_c"/>
    <property type="match status" value="1"/>
</dbReference>
<dbReference type="InterPro" id="IPR036097">
    <property type="entry name" value="HisK_dim/P_sf"/>
</dbReference>
<sequence length="579" mass="66337">MKRRKMLSEVDKRIIGGFVTALLLLVVTMFFSYRNMSQFRSITFEVSHTQEVLFQIEGIYSNLLEIESSRRGFLLYGEKSFEDTYKQRSRDIAVHLDSLKKLVADNAAQLGSLDTLGQLIAQKIALGTMESVGIGQLPAPPNRNSLTGKRLTDAIRRVSEGMKSRERDLLGRRVSLANASNRQFYQLYVAFGLIILVIIIITLYIFRGRMKERQAAENALRQRSEEIRDLYDNAPCGYHSLDDRGNFIEINNTLLRWLGYNKDEVVYKKNFSDFLKEEEREVFRSNFQLFKEGGRADAVEFELVRSNGTSFPAILNATAVVDGNGKFIKDRASIFDITARKQAEEKAHFLNAELEAFSYSVSHDLRAPLRSIDSYTKIIAEEYNDKLDDEGKRLISIVMRNAVRMARLIDDLLDFSRLGRKELVKSTFSMNFLVQSVLEEMEVRNDDPRIFLKNEIALDAWGDKKTIRQVWYNLISNAIKYSSKVYRTELTFGCYSESRRQVYFIKDNGVGFDMAYYDKLFGVFQRLHSAKEYDGTGVGLALSHRIVSRHGGNIWAESSPGKGATFYFSIPTKNTKDDS</sequence>
<dbReference type="SUPFAM" id="SSF47384">
    <property type="entry name" value="Homodimeric domain of signal transducing histidine kinase"/>
    <property type="match status" value="1"/>
</dbReference>
<dbReference type="PROSITE" id="PS50112">
    <property type="entry name" value="PAS"/>
    <property type="match status" value="1"/>
</dbReference>
<dbReference type="Gene3D" id="3.30.565.10">
    <property type="entry name" value="Histidine kinase-like ATPase, C-terminal domain"/>
    <property type="match status" value="1"/>
</dbReference>
<dbReference type="PROSITE" id="PS50113">
    <property type="entry name" value="PAC"/>
    <property type="match status" value="1"/>
</dbReference>
<keyword evidence="7" id="KW-0812">Transmembrane</keyword>
<evidence type="ECO:0000256" key="4">
    <source>
        <dbReference type="ARBA" id="ARBA00022679"/>
    </source>
</evidence>
<dbReference type="InterPro" id="IPR035965">
    <property type="entry name" value="PAS-like_dom_sf"/>
</dbReference>
<dbReference type="Proteomes" id="UP001302349">
    <property type="component" value="Chromosome"/>
</dbReference>
<dbReference type="InterPro" id="IPR003661">
    <property type="entry name" value="HisK_dim/P_dom"/>
</dbReference>
<dbReference type="SMART" id="SM00388">
    <property type="entry name" value="HisKA"/>
    <property type="match status" value="1"/>
</dbReference>
<evidence type="ECO:0000256" key="5">
    <source>
        <dbReference type="ARBA" id="ARBA00022777"/>
    </source>
</evidence>
<dbReference type="CDD" id="cd00082">
    <property type="entry name" value="HisKA"/>
    <property type="match status" value="1"/>
</dbReference>
<evidence type="ECO:0000256" key="2">
    <source>
        <dbReference type="ARBA" id="ARBA00012438"/>
    </source>
</evidence>
<gene>
    <name evidence="11" type="ORF">RT717_02615</name>
</gene>
<dbReference type="InterPro" id="IPR000700">
    <property type="entry name" value="PAS-assoc_C"/>
</dbReference>
<dbReference type="EC" id="2.7.13.3" evidence="2"/>
<evidence type="ECO:0000259" key="8">
    <source>
        <dbReference type="PROSITE" id="PS50109"/>
    </source>
</evidence>
<dbReference type="InterPro" id="IPR036890">
    <property type="entry name" value="HATPase_C_sf"/>
</dbReference>
<dbReference type="Pfam" id="PF13426">
    <property type="entry name" value="PAS_9"/>
    <property type="match status" value="1"/>
</dbReference>
<dbReference type="InterPro" id="IPR005467">
    <property type="entry name" value="His_kinase_dom"/>
</dbReference>
<evidence type="ECO:0000256" key="3">
    <source>
        <dbReference type="ARBA" id="ARBA00022553"/>
    </source>
</evidence>
<comment type="catalytic activity">
    <reaction evidence="1">
        <text>ATP + protein L-histidine = ADP + protein N-phospho-L-histidine.</text>
        <dbReference type="EC" id="2.7.13.3"/>
    </reaction>
</comment>
<keyword evidence="5" id="KW-0418">Kinase</keyword>
<feature type="transmembrane region" description="Helical" evidence="7">
    <location>
        <begin position="12"/>
        <end position="33"/>
    </location>
</feature>
<dbReference type="InterPro" id="IPR007891">
    <property type="entry name" value="CHASE3"/>
</dbReference>
<evidence type="ECO:0000256" key="1">
    <source>
        <dbReference type="ARBA" id="ARBA00000085"/>
    </source>
</evidence>
<keyword evidence="4" id="KW-0808">Transferase</keyword>
<feature type="domain" description="PAC" evidence="10">
    <location>
        <begin position="297"/>
        <end position="349"/>
    </location>
</feature>
<name>A0ABZ0ITQ0_9BACT</name>
<evidence type="ECO:0000259" key="9">
    <source>
        <dbReference type="PROSITE" id="PS50112"/>
    </source>
</evidence>
<accession>A0ABZ0ITQ0</accession>
<dbReference type="InterPro" id="IPR050351">
    <property type="entry name" value="BphY/WalK/GraS-like"/>
</dbReference>
<dbReference type="InterPro" id="IPR003594">
    <property type="entry name" value="HATPase_dom"/>
</dbReference>
<dbReference type="CDD" id="cd00130">
    <property type="entry name" value="PAS"/>
    <property type="match status" value="1"/>
</dbReference>
<dbReference type="PANTHER" id="PTHR42878:SF15">
    <property type="entry name" value="BACTERIOPHYTOCHROME"/>
    <property type="match status" value="1"/>
</dbReference>
<keyword evidence="6 7" id="KW-0472">Membrane</keyword>
<dbReference type="SMART" id="SM00086">
    <property type="entry name" value="PAC"/>
    <property type="match status" value="1"/>
</dbReference>
<dbReference type="Gene3D" id="3.30.450.20">
    <property type="entry name" value="PAS domain"/>
    <property type="match status" value="1"/>
</dbReference>
<dbReference type="PROSITE" id="PS50109">
    <property type="entry name" value="HIS_KIN"/>
    <property type="match status" value="1"/>
</dbReference>
<dbReference type="Pfam" id="PF02518">
    <property type="entry name" value="HATPase_c"/>
    <property type="match status" value="1"/>
</dbReference>
<dbReference type="Pfam" id="PF00512">
    <property type="entry name" value="HisKA"/>
    <property type="match status" value="1"/>
</dbReference>
<protein>
    <recommendedName>
        <fullName evidence="2">histidine kinase</fullName>
        <ecNumber evidence="2">2.7.13.3</ecNumber>
    </recommendedName>
</protein>
<dbReference type="RefSeq" id="WP_317490192.1">
    <property type="nucleotide sequence ID" value="NZ_CP136051.1"/>
</dbReference>
<keyword evidence="3" id="KW-0597">Phosphoprotein</keyword>
<feature type="transmembrane region" description="Helical" evidence="7">
    <location>
        <begin position="185"/>
        <end position="206"/>
    </location>
</feature>
<evidence type="ECO:0000313" key="12">
    <source>
        <dbReference type="Proteomes" id="UP001302349"/>
    </source>
</evidence>
<dbReference type="SUPFAM" id="SSF55874">
    <property type="entry name" value="ATPase domain of HSP90 chaperone/DNA topoisomerase II/histidine kinase"/>
    <property type="match status" value="1"/>
</dbReference>
<dbReference type="Gene3D" id="1.10.287.130">
    <property type="match status" value="1"/>
</dbReference>
<dbReference type="CDD" id="cd19410">
    <property type="entry name" value="HK9-like_sensor"/>
    <property type="match status" value="1"/>
</dbReference>
<dbReference type="PRINTS" id="PR00344">
    <property type="entry name" value="BCTRLSENSOR"/>
</dbReference>
<dbReference type="SMART" id="SM00091">
    <property type="entry name" value="PAS"/>
    <property type="match status" value="1"/>
</dbReference>
<reference evidence="11 12" key="1">
    <citation type="journal article" date="2023" name="Microbiol. Resour. Announc.">
        <title>Complete Genome Sequence of Imperialibacter roseus strain P4T.</title>
        <authorList>
            <person name="Tizabi D.R."/>
            <person name="Bachvaroff T."/>
            <person name="Hill R.T."/>
        </authorList>
    </citation>
    <scope>NUCLEOTIDE SEQUENCE [LARGE SCALE GENOMIC DNA]</scope>
    <source>
        <strain evidence="11 12">P4T</strain>
    </source>
</reference>
<keyword evidence="12" id="KW-1185">Reference proteome</keyword>
<dbReference type="PANTHER" id="PTHR42878">
    <property type="entry name" value="TWO-COMPONENT HISTIDINE KINASE"/>
    <property type="match status" value="1"/>
</dbReference>
<dbReference type="InterPro" id="IPR000014">
    <property type="entry name" value="PAS"/>
</dbReference>